<keyword evidence="3" id="KW-0805">Transcription regulation</keyword>
<accession>A0ABS3Q357</accession>
<dbReference type="InterPro" id="IPR011006">
    <property type="entry name" value="CheY-like_superfamily"/>
</dbReference>
<feature type="modified residue" description="4-aspartylphosphate" evidence="6">
    <location>
        <position position="51"/>
    </location>
</feature>
<evidence type="ECO:0000256" key="7">
    <source>
        <dbReference type="PROSITE-ProRule" id="PRU01091"/>
    </source>
</evidence>
<dbReference type="InterPro" id="IPR036388">
    <property type="entry name" value="WH-like_DNA-bd_sf"/>
</dbReference>
<dbReference type="PROSITE" id="PS51755">
    <property type="entry name" value="OMPR_PHOB"/>
    <property type="match status" value="1"/>
</dbReference>
<evidence type="ECO:0000256" key="4">
    <source>
        <dbReference type="ARBA" id="ARBA00023125"/>
    </source>
</evidence>
<dbReference type="Gene3D" id="3.40.50.2300">
    <property type="match status" value="1"/>
</dbReference>
<feature type="domain" description="OmpR/PhoB-type" evidence="9">
    <location>
        <begin position="126"/>
        <end position="222"/>
    </location>
</feature>
<keyword evidence="11" id="KW-1185">Reference proteome</keyword>
<keyword evidence="2" id="KW-0902">Two-component regulatory system</keyword>
<name>A0ABS3Q357_9GAMM</name>
<keyword evidence="4 7" id="KW-0238">DNA-binding</keyword>
<dbReference type="CDD" id="cd00383">
    <property type="entry name" value="trans_reg_C"/>
    <property type="match status" value="1"/>
</dbReference>
<dbReference type="SUPFAM" id="SSF46894">
    <property type="entry name" value="C-terminal effector domain of the bipartite response regulators"/>
    <property type="match status" value="1"/>
</dbReference>
<dbReference type="Gene3D" id="1.10.10.10">
    <property type="entry name" value="Winged helix-like DNA-binding domain superfamily/Winged helix DNA-binding domain"/>
    <property type="match status" value="1"/>
</dbReference>
<dbReference type="SMART" id="SM00862">
    <property type="entry name" value="Trans_reg_C"/>
    <property type="match status" value="1"/>
</dbReference>
<dbReference type="PANTHER" id="PTHR48111">
    <property type="entry name" value="REGULATOR OF RPOS"/>
    <property type="match status" value="1"/>
</dbReference>
<dbReference type="PANTHER" id="PTHR48111:SF22">
    <property type="entry name" value="REGULATOR OF RPOS"/>
    <property type="match status" value="1"/>
</dbReference>
<protein>
    <submittedName>
        <fullName evidence="10">Response regulator transcription factor</fullName>
    </submittedName>
</protein>
<dbReference type="CDD" id="cd17574">
    <property type="entry name" value="REC_OmpR"/>
    <property type="match status" value="1"/>
</dbReference>
<dbReference type="InterPro" id="IPR039420">
    <property type="entry name" value="WalR-like"/>
</dbReference>
<evidence type="ECO:0000256" key="1">
    <source>
        <dbReference type="ARBA" id="ARBA00022553"/>
    </source>
</evidence>
<dbReference type="RefSeq" id="WP_208148212.1">
    <property type="nucleotide sequence ID" value="NZ_JAGETV010000005.1"/>
</dbReference>
<sequence length="222" mass="25558">MKFLIVDDNFDIQLTISSYLEFKGIEVDSAYTADEALHLLESNLFDLIIMDIMMPRLSGIEATRRIRQQLKIQTPILFLTARDALGDKTQAFEAGGDDYLVKPFELEELMLRAQALIKRCGVGNHQSYWEYKNLKLSASQPVLWVGSRQITLSKTLYSLLKPLMQQPEQIHSQQQLIDKVWHQEGDYRESLRSHIYSLRKLLKQEGSLAVIENRPGTGYVLL</sequence>
<evidence type="ECO:0000256" key="2">
    <source>
        <dbReference type="ARBA" id="ARBA00023012"/>
    </source>
</evidence>
<evidence type="ECO:0000313" key="11">
    <source>
        <dbReference type="Proteomes" id="UP000664835"/>
    </source>
</evidence>
<dbReference type="Proteomes" id="UP000664835">
    <property type="component" value="Unassembled WGS sequence"/>
</dbReference>
<evidence type="ECO:0000256" key="6">
    <source>
        <dbReference type="PROSITE-ProRule" id="PRU00169"/>
    </source>
</evidence>
<dbReference type="EMBL" id="JAGETV010000005">
    <property type="protein sequence ID" value="MBO1926764.1"/>
    <property type="molecule type" value="Genomic_DNA"/>
</dbReference>
<evidence type="ECO:0000313" key="10">
    <source>
        <dbReference type="EMBL" id="MBO1926764.1"/>
    </source>
</evidence>
<feature type="domain" description="Response regulatory" evidence="8">
    <location>
        <begin position="2"/>
        <end position="117"/>
    </location>
</feature>
<keyword evidence="5" id="KW-0804">Transcription</keyword>
<dbReference type="PROSITE" id="PS50110">
    <property type="entry name" value="RESPONSE_REGULATORY"/>
    <property type="match status" value="1"/>
</dbReference>
<dbReference type="Pfam" id="PF00072">
    <property type="entry name" value="Response_reg"/>
    <property type="match status" value="1"/>
</dbReference>
<comment type="caution">
    <text evidence="10">The sequence shown here is derived from an EMBL/GenBank/DDBJ whole genome shotgun (WGS) entry which is preliminary data.</text>
</comment>
<dbReference type="Pfam" id="PF00486">
    <property type="entry name" value="Trans_reg_C"/>
    <property type="match status" value="1"/>
</dbReference>
<evidence type="ECO:0000259" key="8">
    <source>
        <dbReference type="PROSITE" id="PS50110"/>
    </source>
</evidence>
<evidence type="ECO:0000259" key="9">
    <source>
        <dbReference type="PROSITE" id="PS51755"/>
    </source>
</evidence>
<dbReference type="InterPro" id="IPR016032">
    <property type="entry name" value="Sig_transdc_resp-reg_C-effctor"/>
</dbReference>
<feature type="DNA-binding region" description="OmpR/PhoB-type" evidence="7">
    <location>
        <begin position="126"/>
        <end position="222"/>
    </location>
</feature>
<keyword evidence="1 6" id="KW-0597">Phosphoprotein</keyword>
<dbReference type="InterPro" id="IPR001867">
    <property type="entry name" value="OmpR/PhoB-type_DNA-bd"/>
</dbReference>
<evidence type="ECO:0000256" key="3">
    <source>
        <dbReference type="ARBA" id="ARBA00023015"/>
    </source>
</evidence>
<evidence type="ECO:0000256" key="5">
    <source>
        <dbReference type="ARBA" id="ARBA00023163"/>
    </source>
</evidence>
<organism evidence="10 11">
    <name type="scientific">Thiomicrorhabdus marina</name>
    <dbReference type="NCBI Taxonomy" id="2818442"/>
    <lineage>
        <taxon>Bacteria</taxon>
        <taxon>Pseudomonadati</taxon>
        <taxon>Pseudomonadota</taxon>
        <taxon>Gammaproteobacteria</taxon>
        <taxon>Thiotrichales</taxon>
        <taxon>Piscirickettsiaceae</taxon>
        <taxon>Thiomicrorhabdus</taxon>
    </lineage>
</organism>
<dbReference type="SUPFAM" id="SSF52172">
    <property type="entry name" value="CheY-like"/>
    <property type="match status" value="1"/>
</dbReference>
<dbReference type="InterPro" id="IPR001789">
    <property type="entry name" value="Sig_transdc_resp-reg_receiver"/>
</dbReference>
<proteinExistence type="predicted"/>
<gene>
    <name evidence="10" type="ORF">J3998_04180</name>
</gene>
<reference evidence="10 11" key="1">
    <citation type="submission" date="2021-03" db="EMBL/GenBank/DDBJ databases">
        <title>Thiomicrorhabdus sp.nov.,novel sulfur-oxidizing bacteria isolated from coastal sediment.</title>
        <authorList>
            <person name="Liu X."/>
        </authorList>
    </citation>
    <scope>NUCLEOTIDE SEQUENCE [LARGE SCALE GENOMIC DNA]</scope>
    <source>
        <strain evidence="10 11">6S2-11</strain>
    </source>
</reference>
<dbReference type="SMART" id="SM00448">
    <property type="entry name" value="REC"/>
    <property type="match status" value="1"/>
</dbReference>